<organism evidence="2 3">
    <name type="scientific">Bradyrhizobium japonicum</name>
    <dbReference type="NCBI Taxonomy" id="375"/>
    <lineage>
        <taxon>Bacteria</taxon>
        <taxon>Pseudomonadati</taxon>
        <taxon>Pseudomonadota</taxon>
        <taxon>Alphaproteobacteria</taxon>
        <taxon>Hyphomicrobiales</taxon>
        <taxon>Nitrobacteraceae</taxon>
        <taxon>Bradyrhizobium</taxon>
    </lineage>
</organism>
<reference evidence="2 3" key="1">
    <citation type="submission" date="2017-03" db="EMBL/GenBank/DDBJ databases">
        <title>Whole genome sequences of fourteen strains of Bradyrhizobium canariense and one strain of Bradyrhizobium japonicum isolated from Lupinus (Papilionoideae: Genisteae) species in Algeria.</title>
        <authorList>
            <person name="Crovadore J."/>
            <person name="Chekireb D."/>
            <person name="Brachmann A."/>
            <person name="Chablais R."/>
            <person name="Cochard B."/>
            <person name="Lefort F."/>
        </authorList>
    </citation>
    <scope>NUCLEOTIDE SEQUENCE [LARGE SCALE GENOMIC DNA]</scope>
    <source>
        <strain evidence="2 3">UBMA197</strain>
    </source>
</reference>
<feature type="region of interest" description="Disordered" evidence="1">
    <location>
        <begin position="26"/>
        <end position="80"/>
    </location>
</feature>
<comment type="caution">
    <text evidence="2">The sequence shown here is derived from an EMBL/GenBank/DDBJ whole genome shotgun (WGS) entry which is preliminary data.</text>
</comment>
<feature type="compositionally biased region" description="Basic residues" evidence="1">
    <location>
        <begin position="71"/>
        <end position="80"/>
    </location>
</feature>
<gene>
    <name evidence="2" type="ORF">BSZ19_09665</name>
</gene>
<sequence>MKRITKWRAAAKRELIAPRGDKRYVRRDAKGRIKESDDVSRSLSQDRRKTAKKKVKAGQGDRGDRKPVNSKARKKSSARK</sequence>
<dbReference type="AlphaFoldDB" id="A0A1Y2JTV2"/>
<evidence type="ECO:0000313" key="3">
    <source>
        <dbReference type="Proteomes" id="UP000193335"/>
    </source>
</evidence>
<protein>
    <submittedName>
        <fullName evidence="2">Uncharacterized protein</fullName>
    </submittedName>
</protein>
<name>A0A1Y2JTV2_BRAJP</name>
<feature type="compositionally biased region" description="Basic and acidic residues" evidence="1">
    <location>
        <begin position="26"/>
        <end position="48"/>
    </location>
</feature>
<dbReference type="EMBL" id="NAFL01000222">
    <property type="protein sequence ID" value="OSJ35176.1"/>
    <property type="molecule type" value="Genomic_DNA"/>
</dbReference>
<accession>A0A1Y2JTV2</accession>
<dbReference type="RefSeq" id="WP_085399400.1">
    <property type="nucleotide sequence ID" value="NZ_NAFL01000222.1"/>
</dbReference>
<proteinExistence type="predicted"/>
<dbReference type="Proteomes" id="UP000193335">
    <property type="component" value="Unassembled WGS sequence"/>
</dbReference>
<evidence type="ECO:0000256" key="1">
    <source>
        <dbReference type="SAM" id="MobiDB-lite"/>
    </source>
</evidence>
<evidence type="ECO:0000313" key="2">
    <source>
        <dbReference type="EMBL" id="OSJ35176.1"/>
    </source>
</evidence>